<proteinExistence type="predicted"/>
<organism evidence="2">
    <name type="scientific">hydrothermal vent metagenome</name>
    <dbReference type="NCBI Taxonomy" id="652676"/>
    <lineage>
        <taxon>unclassified sequences</taxon>
        <taxon>metagenomes</taxon>
        <taxon>ecological metagenomes</taxon>
    </lineage>
</organism>
<dbReference type="CDD" id="cd02440">
    <property type="entry name" value="AdoMet_MTases"/>
    <property type="match status" value="1"/>
</dbReference>
<dbReference type="Pfam" id="PF13649">
    <property type="entry name" value="Methyltransf_25"/>
    <property type="match status" value="1"/>
</dbReference>
<dbReference type="InterPro" id="IPR041698">
    <property type="entry name" value="Methyltransf_25"/>
</dbReference>
<gene>
    <name evidence="2" type="ORF">MNBD_ALPHA12-1162</name>
</gene>
<feature type="domain" description="Methyltransferase" evidence="1">
    <location>
        <begin position="47"/>
        <end position="135"/>
    </location>
</feature>
<dbReference type="AlphaFoldDB" id="A0A3B0U190"/>
<dbReference type="InterPro" id="IPR029063">
    <property type="entry name" value="SAM-dependent_MTases_sf"/>
</dbReference>
<name>A0A3B0U190_9ZZZZ</name>
<dbReference type="EMBL" id="UOEO01000086">
    <property type="protein sequence ID" value="VAW18189.1"/>
    <property type="molecule type" value="Genomic_DNA"/>
</dbReference>
<protein>
    <recommendedName>
        <fullName evidence="1">Methyltransferase domain-containing protein</fullName>
    </recommendedName>
</protein>
<sequence length="205" mass="23048">MLGGRKEHWEQVFIEKDADAVSWFQESPEPSLGLIGQFDNKPAAPLIDIGAGASLLVDKLFERGFGDITLLDISEAALAKTRARLGRLSHEINYIVTDITKWSPAHKYHLWHDRAVFHFLVTRDDQDAYIKALEKASSEGSIVIMGTFALDGPEKCSGLPVQKYSGQTLQERLGPGFELLKTLDHTHLTPAQRQQKFTFSVFKRR</sequence>
<evidence type="ECO:0000259" key="1">
    <source>
        <dbReference type="Pfam" id="PF13649"/>
    </source>
</evidence>
<dbReference type="PANTHER" id="PTHR12843">
    <property type="entry name" value="PROTEIN-LYSINE N-METHYLTRANSFERASE METTL10"/>
    <property type="match status" value="1"/>
</dbReference>
<dbReference type="PANTHER" id="PTHR12843:SF5">
    <property type="entry name" value="EEF1A LYSINE METHYLTRANSFERASE 2"/>
    <property type="match status" value="1"/>
</dbReference>
<dbReference type="SUPFAM" id="SSF53335">
    <property type="entry name" value="S-adenosyl-L-methionine-dependent methyltransferases"/>
    <property type="match status" value="1"/>
</dbReference>
<reference evidence="2" key="1">
    <citation type="submission" date="2018-06" db="EMBL/GenBank/DDBJ databases">
        <authorList>
            <person name="Zhirakovskaya E."/>
        </authorList>
    </citation>
    <scope>NUCLEOTIDE SEQUENCE</scope>
</reference>
<dbReference type="Gene3D" id="3.40.50.150">
    <property type="entry name" value="Vaccinia Virus protein VP39"/>
    <property type="match status" value="1"/>
</dbReference>
<evidence type="ECO:0000313" key="2">
    <source>
        <dbReference type="EMBL" id="VAW18189.1"/>
    </source>
</evidence>
<accession>A0A3B0U190</accession>